<dbReference type="Gene3D" id="3.10.310.70">
    <property type="match status" value="1"/>
</dbReference>
<dbReference type="InterPro" id="IPR033932">
    <property type="entry name" value="YtcJ-like"/>
</dbReference>
<dbReference type="RefSeq" id="WP_208097463.1">
    <property type="nucleotide sequence ID" value="NZ_JAGDYM010000007.1"/>
</dbReference>
<keyword evidence="3" id="KW-1185">Reference proteome</keyword>
<dbReference type="PANTHER" id="PTHR22642:SF2">
    <property type="entry name" value="PROTEIN LONG AFTER FAR-RED 3"/>
    <property type="match status" value="1"/>
</dbReference>
<dbReference type="Pfam" id="PF07969">
    <property type="entry name" value="Amidohydro_3"/>
    <property type="match status" value="1"/>
</dbReference>
<dbReference type="InterPro" id="IPR011059">
    <property type="entry name" value="Metal-dep_hydrolase_composite"/>
</dbReference>
<evidence type="ECO:0000313" key="3">
    <source>
        <dbReference type="Proteomes" id="UP000664382"/>
    </source>
</evidence>
<dbReference type="Gene3D" id="3.20.20.140">
    <property type="entry name" value="Metal-dependent hydrolases"/>
    <property type="match status" value="1"/>
</dbReference>
<reference evidence="2" key="1">
    <citation type="submission" date="2021-03" db="EMBL/GenBank/DDBJ databases">
        <title>Leucobacter chromiisoli sp. nov., isolated from chromium-containing soil of chemical plant.</title>
        <authorList>
            <person name="Xu Z."/>
        </authorList>
    </citation>
    <scope>NUCLEOTIDE SEQUENCE</scope>
    <source>
        <strain evidence="2">S27</strain>
    </source>
</reference>
<dbReference type="AlphaFoldDB" id="A0A939MJ57"/>
<organism evidence="2 3">
    <name type="scientific">Leucobacter weissii</name>
    <dbReference type="NCBI Taxonomy" id="1983706"/>
    <lineage>
        <taxon>Bacteria</taxon>
        <taxon>Bacillati</taxon>
        <taxon>Actinomycetota</taxon>
        <taxon>Actinomycetes</taxon>
        <taxon>Micrococcales</taxon>
        <taxon>Microbacteriaceae</taxon>
        <taxon>Leucobacter</taxon>
    </lineage>
</organism>
<dbReference type="PANTHER" id="PTHR22642">
    <property type="entry name" value="IMIDAZOLONEPROPIONASE"/>
    <property type="match status" value="1"/>
</dbReference>
<dbReference type="GO" id="GO:0016810">
    <property type="term" value="F:hydrolase activity, acting on carbon-nitrogen (but not peptide) bonds"/>
    <property type="evidence" value="ECO:0007669"/>
    <property type="project" value="InterPro"/>
</dbReference>
<dbReference type="InterPro" id="IPR013108">
    <property type="entry name" value="Amidohydro_3"/>
</dbReference>
<dbReference type="Proteomes" id="UP000664382">
    <property type="component" value="Unassembled WGS sequence"/>
</dbReference>
<evidence type="ECO:0000313" key="2">
    <source>
        <dbReference type="EMBL" id="MBO1901703.1"/>
    </source>
</evidence>
<evidence type="ECO:0000259" key="1">
    <source>
        <dbReference type="Pfam" id="PF07969"/>
    </source>
</evidence>
<dbReference type="SUPFAM" id="SSF51338">
    <property type="entry name" value="Composite domain of metallo-dependent hydrolases"/>
    <property type="match status" value="1"/>
</dbReference>
<gene>
    <name evidence="2" type="ORF">J4H92_07015</name>
</gene>
<dbReference type="Gene3D" id="2.30.40.10">
    <property type="entry name" value="Urease, subunit C, domain 1"/>
    <property type="match status" value="1"/>
</dbReference>
<accession>A0A939MJ57</accession>
<dbReference type="EMBL" id="JAGDYM010000007">
    <property type="protein sequence ID" value="MBO1901703.1"/>
    <property type="molecule type" value="Genomic_DNA"/>
</dbReference>
<comment type="caution">
    <text evidence="2">The sequence shown here is derived from an EMBL/GenBank/DDBJ whole genome shotgun (WGS) entry which is preliminary data.</text>
</comment>
<protein>
    <submittedName>
        <fullName evidence="2">Amidohydrolase</fullName>
    </submittedName>
</protein>
<dbReference type="InterPro" id="IPR032466">
    <property type="entry name" value="Metal_Hydrolase"/>
</dbReference>
<sequence length="557" mass="58798">MGVTVFIGGTVVVEASRDGRTTTSDAVAFSSGRVVALGREASALAESAEAEVVDLDGGTLIPGLGEGHAHPVLGGLEAAGPRVREASDLAGIIAAVAEWKRDNPEAEWIVGASYDATFAPGGRFDARWLDEVTGDTPTVLRAWDYHTAWANSAALAAGGITAATPDPELGRIVRREDGSPLGTLQEAAANDFLAGVAPPFALDARVAAIESATREYAAQGTTWVQDAWVDPADLETYRVAAATGRLHTRVNLALRADPAGWRDQVAEFTAVRDEIRGLGRERLSAETVKFFVDGVIENHTAALTAPYADRPDDRGLPNWTPEELSAAAISFAAAGFQLHLHAIGDAANRLALDALEAVRAQDAPDEVRRGRSGAADRAHVIAHVAMLAPGDAERFARLGAIANFEPYWAQCDAVMRELTIPHIGHDREGWQYLIASVLDGGATVSFGSDWPVTTKDWRPAFSTAVLRRSHLDSDAPAWLPHERITAGAALAAYTTGIARQALAPDRGALAVGMAADAAWLSADPLRVDPASIPEIEVLGTWLAGERIHPLPPAGLGR</sequence>
<dbReference type="SUPFAM" id="SSF51556">
    <property type="entry name" value="Metallo-dependent hydrolases"/>
    <property type="match status" value="1"/>
</dbReference>
<proteinExistence type="predicted"/>
<name>A0A939MJ57_9MICO</name>
<feature type="domain" description="Amidohydrolase 3" evidence="1">
    <location>
        <begin position="51"/>
        <end position="547"/>
    </location>
</feature>
<dbReference type="CDD" id="cd01300">
    <property type="entry name" value="YtcJ_like"/>
    <property type="match status" value="1"/>
</dbReference>